<keyword evidence="2" id="KW-1185">Reference proteome</keyword>
<accession>A0ACA9Q8R8</accession>
<reference evidence="1" key="1">
    <citation type="submission" date="2021-06" db="EMBL/GenBank/DDBJ databases">
        <authorList>
            <person name="Kallberg Y."/>
            <person name="Tangrot J."/>
            <person name="Rosling A."/>
        </authorList>
    </citation>
    <scope>NUCLEOTIDE SEQUENCE</scope>
    <source>
        <strain evidence="1">28 12/20/2015</strain>
    </source>
</reference>
<protein>
    <submittedName>
        <fullName evidence="1">1679_t:CDS:1</fullName>
    </submittedName>
</protein>
<gene>
    <name evidence="1" type="ORF">SPELUC_LOCUS13829</name>
</gene>
<comment type="caution">
    <text evidence="1">The sequence shown here is derived from an EMBL/GenBank/DDBJ whole genome shotgun (WGS) entry which is preliminary data.</text>
</comment>
<name>A0ACA9Q8R8_9GLOM</name>
<evidence type="ECO:0000313" key="1">
    <source>
        <dbReference type="EMBL" id="CAG8741324.1"/>
    </source>
</evidence>
<proteinExistence type="predicted"/>
<feature type="non-terminal residue" evidence="1">
    <location>
        <position position="1"/>
    </location>
</feature>
<feature type="non-terminal residue" evidence="1">
    <location>
        <position position="42"/>
    </location>
</feature>
<organism evidence="1 2">
    <name type="scientific">Cetraspora pellucida</name>
    <dbReference type="NCBI Taxonomy" id="1433469"/>
    <lineage>
        <taxon>Eukaryota</taxon>
        <taxon>Fungi</taxon>
        <taxon>Fungi incertae sedis</taxon>
        <taxon>Mucoromycota</taxon>
        <taxon>Glomeromycotina</taxon>
        <taxon>Glomeromycetes</taxon>
        <taxon>Diversisporales</taxon>
        <taxon>Gigasporaceae</taxon>
        <taxon>Cetraspora</taxon>
    </lineage>
</organism>
<dbReference type="Proteomes" id="UP000789366">
    <property type="component" value="Unassembled WGS sequence"/>
</dbReference>
<sequence length="42" mass="4673">GQKNKPSLLVFDSFREHLTDAVKTKIKENNNNLVVISSSLTS</sequence>
<evidence type="ECO:0000313" key="2">
    <source>
        <dbReference type="Proteomes" id="UP000789366"/>
    </source>
</evidence>
<dbReference type="EMBL" id="CAJVPW010038053">
    <property type="protein sequence ID" value="CAG8741324.1"/>
    <property type="molecule type" value="Genomic_DNA"/>
</dbReference>